<dbReference type="eggNOG" id="COG3381">
    <property type="taxonomic scope" value="Bacteria"/>
</dbReference>
<evidence type="ECO:0000256" key="1">
    <source>
        <dbReference type="ARBA" id="ARBA00023186"/>
    </source>
</evidence>
<evidence type="ECO:0000313" key="2">
    <source>
        <dbReference type="EMBL" id="ACL60122.1"/>
    </source>
</evidence>
<dbReference type="Gene3D" id="1.10.3480.10">
    <property type="entry name" value="TorD-like"/>
    <property type="match status" value="1"/>
</dbReference>
<reference evidence="2 3" key="1">
    <citation type="submission" date="2009-01" db="EMBL/GenBank/DDBJ databases">
        <title>Complete sequence of chromosome of Methylobacterium nodulans ORS 2060.</title>
        <authorList>
            <consortium name="US DOE Joint Genome Institute"/>
            <person name="Lucas S."/>
            <person name="Copeland A."/>
            <person name="Lapidus A."/>
            <person name="Glavina del Rio T."/>
            <person name="Dalin E."/>
            <person name="Tice H."/>
            <person name="Bruce D."/>
            <person name="Goodwin L."/>
            <person name="Pitluck S."/>
            <person name="Sims D."/>
            <person name="Brettin T."/>
            <person name="Detter J.C."/>
            <person name="Han C."/>
            <person name="Larimer F."/>
            <person name="Land M."/>
            <person name="Hauser L."/>
            <person name="Kyrpides N."/>
            <person name="Ivanova N."/>
            <person name="Marx C.J."/>
            <person name="Richardson P."/>
        </authorList>
    </citation>
    <scope>NUCLEOTIDE SEQUENCE [LARGE SCALE GENOMIC DNA]</scope>
    <source>
        <strain evidence="3">LMG 21967 / CNCM I-2342 / ORS 2060</strain>
    </source>
</reference>
<dbReference type="RefSeq" id="WP_015931732.1">
    <property type="nucleotide sequence ID" value="NC_011894.1"/>
</dbReference>
<dbReference type="HOGENOM" id="CLU_077650_2_0_5"/>
<dbReference type="SUPFAM" id="SSF89155">
    <property type="entry name" value="TorD-like"/>
    <property type="match status" value="1"/>
</dbReference>
<organism evidence="2 3">
    <name type="scientific">Methylobacterium nodulans (strain LMG 21967 / CNCM I-2342 / ORS 2060)</name>
    <dbReference type="NCBI Taxonomy" id="460265"/>
    <lineage>
        <taxon>Bacteria</taxon>
        <taxon>Pseudomonadati</taxon>
        <taxon>Pseudomonadota</taxon>
        <taxon>Alphaproteobacteria</taxon>
        <taxon>Hyphomicrobiales</taxon>
        <taxon>Methylobacteriaceae</taxon>
        <taxon>Methylobacterium</taxon>
    </lineage>
</organism>
<dbReference type="InterPro" id="IPR050289">
    <property type="entry name" value="TorD/DmsD_chaperones"/>
</dbReference>
<keyword evidence="1" id="KW-0143">Chaperone</keyword>
<proteinExistence type="predicted"/>
<keyword evidence="3" id="KW-1185">Reference proteome</keyword>
<name>B8ILC3_METNO</name>
<gene>
    <name evidence="2" type="ordered locus">Mnod_5276</name>
</gene>
<dbReference type="PANTHER" id="PTHR34227:SF1">
    <property type="entry name" value="DIMETHYL SULFOXIDE REDUCTASE CHAPERONE-RELATED"/>
    <property type="match status" value="1"/>
</dbReference>
<dbReference type="KEGG" id="mno:Mnod_5276"/>
<dbReference type="InterPro" id="IPR020945">
    <property type="entry name" value="DMSO/NO3_reduct_chaperone"/>
</dbReference>
<dbReference type="Pfam" id="PF02613">
    <property type="entry name" value="Nitrate_red_del"/>
    <property type="match status" value="1"/>
</dbReference>
<dbReference type="STRING" id="460265.Mnod_5276"/>
<evidence type="ECO:0000313" key="3">
    <source>
        <dbReference type="Proteomes" id="UP000008207"/>
    </source>
</evidence>
<accession>B8ILC3</accession>
<dbReference type="PANTHER" id="PTHR34227">
    <property type="entry name" value="CHAPERONE PROTEIN YCDY"/>
    <property type="match status" value="1"/>
</dbReference>
<dbReference type="AlphaFoldDB" id="B8ILC3"/>
<dbReference type="Proteomes" id="UP000008207">
    <property type="component" value="Chromosome"/>
</dbReference>
<sequence>MRGVGRTDVNRALGVDALVADETPIDEIDVLRARQYDLLAATLGRPPGADLIEALHGLRGNDSPLGKAHAALADAALTHAASDRGLHDLDRDYFDLFIGVGRGKILPYASYYVTGFLNERPLARVREDLALLGIECDPAVSEPEDHIAILLDVMAGLAERRFGADAEGGRHFFDRHLKPWARRLFEDIEASAATPFYRAVGTLGRTFIEIETAAFAMDA</sequence>
<dbReference type="InterPro" id="IPR036411">
    <property type="entry name" value="TorD-like_sf"/>
</dbReference>
<dbReference type="EMBL" id="CP001349">
    <property type="protein sequence ID" value="ACL60122.1"/>
    <property type="molecule type" value="Genomic_DNA"/>
</dbReference>
<protein>
    <submittedName>
        <fullName evidence="2">Cytoplasmic chaperone TorD family protein</fullName>
    </submittedName>
</protein>